<evidence type="ECO:0000256" key="9">
    <source>
        <dbReference type="ARBA" id="ARBA00022741"/>
    </source>
</evidence>
<dbReference type="SMART" id="SM00387">
    <property type="entry name" value="HATPase_c"/>
    <property type="match status" value="1"/>
</dbReference>
<organism evidence="19 20">
    <name type="scientific">Caballeronia sordidicola</name>
    <name type="common">Burkholderia sordidicola</name>
    <dbReference type="NCBI Taxonomy" id="196367"/>
    <lineage>
        <taxon>Bacteria</taxon>
        <taxon>Pseudomonadati</taxon>
        <taxon>Pseudomonadota</taxon>
        <taxon>Betaproteobacteria</taxon>
        <taxon>Burkholderiales</taxon>
        <taxon>Burkholderiaceae</taxon>
        <taxon>Caballeronia</taxon>
    </lineage>
</organism>
<dbReference type="Pfam" id="PF00672">
    <property type="entry name" value="HAMP"/>
    <property type="match status" value="1"/>
</dbReference>
<evidence type="ECO:0000256" key="7">
    <source>
        <dbReference type="ARBA" id="ARBA00022679"/>
    </source>
</evidence>
<proteinExistence type="predicted"/>
<dbReference type="InterPro" id="IPR050980">
    <property type="entry name" value="2C_sensor_his_kinase"/>
</dbReference>
<evidence type="ECO:0000256" key="11">
    <source>
        <dbReference type="ARBA" id="ARBA00022840"/>
    </source>
</evidence>
<evidence type="ECO:0000259" key="17">
    <source>
        <dbReference type="PROSITE" id="PS50109"/>
    </source>
</evidence>
<dbReference type="EMBL" id="FCOC02000003">
    <property type="protein sequence ID" value="SAL20381.1"/>
    <property type="molecule type" value="Genomic_DNA"/>
</dbReference>
<evidence type="ECO:0000259" key="18">
    <source>
        <dbReference type="PROSITE" id="PS50885"/>
    </source>
</evidence>
<gene>
    <name evidence="19" type="ORF">AWB64_01445</name>
</gene>
<keyword evidence="6" id="KW-0597">Phosphoprotein</keyword>
<sequence>MKIFHWFKRGTGNSARGMSTRNNPFNSLFGRMALISLVVLFAVQACWFAVLTVQRPHHDAEGYARGLMLVLAAANDDARQGVRIAPALNAQLVLAANLPEGVALREPDHGQIVHLLRALRNLLPRGAQIAIDGPNRSPRLWVRYPDNPNWIVTPVDLPAAPPILVESVGMLLAAVILSLAAAWQLQRPLSRVAQSARQFGTGERPVPVEERGPRELRDLIRAFNQMMRQINDADDEKAVMLAGIAHDLKAPLTRLKLRASVLVEDDAERAHFIRDIDSLTRIVQQFLEFAASTPSTGPAVNVDGFLAEQFAHDEAGEDALFRLELLAGDGFRLPRTSLDRLVTNLVDNALEHGAPPVDIGTARHGSEWVITVRDHGEGIAPERLSDARKPFVRLDPARAGDGHCGLGLAIVGRLARELGGRCEIDNAPEHGLIVRIVVPVGADYPGADAGANNGTASQGTRAPQPVMAS</sequence>
<evidence type="ECO:0000256" key="15">
    <source>
        <dbReference type="SAM" id="MobiDB-lite"/>
    </source>
</evidence>
<reference evidence="19 20" key="1">
    <citation type="submission" date="2016-01" db="EMBL/GenBank/DDBJ databases">
        <authorList>
            <person name="Oliw E.H."/>
        </authorList>
    </citation>
    <scope>NUCLEOTIDE SEQUENCE [LARGE SCALE GENOMIC DNA]</scope>
    <source>
        <strain evidence="19">LMG 22029</strain>
    </source>
</reference>
<evidence type="ECO:0000256" key="10">
    <source>
        <dbReference type="ARBA" id="ARBA00022777"/>
    </source>
</evidence>
<keyword evidence="14 16" id="KW-0472">Membrane</keyword>
<comment type="catalytic activity">
    <reaction evidence="1">
        <text>ATP + protein L-histidine = ADP + protein N-phospho-L-histidine.</text>
        <dbReference type="EC" id="2.7.13.3"/>
    </reaction>
</comment>
<protein>
    <recommendedName>
        <fullName evidence="3">histidine kinase</fullName>
        <ecNumber evidence="3">2.7.13.3</ecNumber>
    </recommendedName>
</protein>
<feature type="domain" description="Histidine kinase" evidence="17">
    <location>
        <begin position="243"/>
        <end position="442"/>
    </location>
</feature>
<dbReference type="PROSITE" id="PS50109">
    <property type="entry name" value="HIS_KIN"/>
    <property type="match status" value="1"/>
</dbReference>
<dbReference type="SMART" id="SM00304">
    <property type="entry name" value="HAMP"/>
    <property type="match status" value="1"/>
</dbReference>
<keyword evidence="12 16" id="KW-1133">Transmembrane helix</keyword>
<dbReference type="PANTHER" id="PTHR44936:SF5">
    <property type="entry name" value="SENSOR HISTIDINE KINASE ENVZ"/>
    <property type="match status" value="1"/>
</dbReference>
<feature type="region of interest" description="Disordered" evidence="15">
    <location>
        <begin position="449"/>
        <end position="469"/>
    </location>
</feature>
<dbReference type="SUPFAM" id="SSF47384">
    <property type="entry name" value="Homodimeric domain of signal transducing histidine kinase"/>
    <property type="match status" value="1"/>
</dbReference>
<evidence type="ECO:0000256" key="14">
    <source>
        <dbReference type="ARBA" id="ARBA00023136"/>
    </source>
</evidence>
<evidence type="ECO:0000256" key="13">
    <source>
        <dbReference type="ARBA" id="ARBA00023012"/>
    </source>
</evidence>
<dbReference type="SUPFAM" id="SSF158472">
    <property type="entry name" value="HAMP domain-like"/>
    <property type="match status" value="1"/>
</dbReference>
<keyword evidence="4" id="KW-1003">Cell membrane</keyword>
<feature type="domain" description="HAMP" evidence="18">
    <location>
        <begin position="183"/>
        <end position="235"/>
    </location>
</feature>
<feature type="compositionally biased region" description="Polar residues" evidence="15">
    <location>
        <begin position="452"/>
        <end position="461"/>
    </location>
</feature>
<dbReference type="InterPro" id="IPR004358">
    <property type="entry name" value="Sig_transdc_His_kin-like_C"/>
</dbReference>
<dbReference type="GO" id="GO:0005886">
    <property type="term" value="C:plasma membrane"/>
    <property type="evidence" value="ECO:0007669"/>
    <property type="project" value="UniProtKB-SubCell"/>
</dbReference>
<dbReference type="PANTHER" id="PTHR44936">
    <property type="entry name" value="SENSOR PROTEIN CREC"/>
    <property type="match status" value="1"/>
</dbReference>
<evidence type="ECO:0000256" key="2">
    <source>
        <dbReference type="ARBA" id="ARBA00004429"/>
    </source>
</evidence>
<dbReference type="InterPro" id="IPR036097">
    <property type="entry name" value="HisK_dim/P_sf"/>
</dbReference>
<evidence type="ECO:0000256" key="8">
    <source>
        <dbReference type="ARBA" id="ARBA00022692"/>
    </source>
</evidence>
<evidence type="ECO:0000313" key="19">
    <source>
        <dbReference type="EMBL" id="SAL20381.1"/>
    </source>
</evidence>
<evidence type="ECO:0000256" key="12">
    <source>
        <dbReference type="ARBA" id="ARBA00022989"/>
    </source>
</evidence>
<keyword evidence="13" id="KW-0902">Two-component regulatory system</keyword>
<feature type="transmembrane region" description="Helical" evidence="16">
    <location>
        <begin position="28"/>
        <end position="50"/>
    </location>
</feature>
<evidence type="ECO:0000256" key="1">
    <source>
        <dbReference type="ARBA" id="ARBA00000085"/>
    </source>
</evidence>
<dbReference type="Gene3D" id="3.30.565.10">
    <property type="entry name" value="Histidine kinase-like ATPase, C-terminal domain"/>
    <property type="match status" value="1"/>
</dbReference>
<dbReference type="InterPro" id="IPR003594">
    <property type="entry name" value="HATPase_dom"/>
</dbReference>
<dbReference type="GO" id="GO:0005524">
    <property type="term" value="F:ATP binding"/>
    <property type="evidence" value="ECO:0007669"/>
    <property type="project" value="UniProtKB-KW"/>
</dbReference>
<keyword evidence="10 19" id="KW-0418">Kinase</keyword>
<keyword evidence="8 16" id="KW-0812">Transmembrane</keyword>
<dbReference type="InterPro" id="IPR003660">
    <property type="entry name" value="HAMP_dom"/>
</dbReference>
<dbReference type="GO" id="GO:0000155">
    <property type="term" value="F:phosphorelay sensor kinase activity"/>
    <property type="evidence" value="ECO:0007669"/>
    <property type="project" value="InterPro"/>
</dbReference>
<dbReference type="SUPFAM" id="SSF55874">
    <property type="entry name" value="ATPase domain of HSP90 chaperone/DNA topoisomerase II/histidine kinase"/>
    <property type="match status" value="1"/>
</dbReference>
<keyword evidence="9" id="KW-0547">Nucleotide-binding</keyword>
<dbReference type="InterPro" id="IPR036890">
    <property type="entry name" value="HATPase_C_sf"/>
</dbReference>
<dbReference type="Gene3D" id="1.10.287.130">
    <property type="match status" value="1"/>
</dbReference>
<dbReference type="SMART" id="SM00388">
    <property type="entry name" value="HisKA"/>
    <property type="match status" value="1"/>
</dbReference>
<keyword evidence="7" id="KW-0808">Transferase</keyword>
<evidence type="ECO:0000256" key="4">
    <source>
        <dbReference type="ARBA" id="ARBA00022475"/>
    </source>
</evidence>
<evidence type="ECO:0000313" key="20">
    <source>
        <dbReference type="Proteomes" id="UP000054893"/>
    </source>
</evidence>
<dbReference type="InterPro" id="IPR003661">
    <property type="entry name" value="HisK_dim/P_dom"/>
</dbReference>
<name>A0A158FL76_CABSO</name>
<comment type="subcellular location">
    <subcellularLocation>
        <location evidence="2">Cell inner membrane</location>
        <topology evidence="2">Multi-pass membrane protein</topology>
    </subcellularLocation>
</comment>
<dbReference type="CDD" id="cd00082">
    <property type="entry name" value="HisKA"/>
    <property type="match status" value="1"/>
</dbReference>
<evidence type="ECO:0000256" key="6">
    <source>
        <dbReference type="ARBA" id="ARBA00022553"/>
    </source>
</evidence>
<evidence type="ECO:0000256" key="16">
    <source>
        <dbReference type="SAM" id="Phobius"/>
    </source>
</evidence>
<evidence type="ECO:0000256" key="3">
    <source>
        <dbReference type="ARBA" id="ARBA00012438"/>
    </source>
</evidence>
<dbReference type="PRINTS" id="PR00344">
    <property type="entry name" value="BCTRLSENSOR"/>
</dbReference>
<dbReference type="Proteomes" id="UP000054893">
    <property type="component" value="Unassembled WGS sequence"/>
</dbReference>
<dbReference type="InterPro" id="IPR005467">
    <property type="entry name" value="His_kinase_dom"/>
</dbReference>
<dbReference type="PROSITE" id="PS50885">
    <property type="entry name" value="HAMP"/>
    <property type="match status" value="1"/>
</dbReference>
<keyword evidence="11" id="KW-0067">ATP-binding</keyword>
<keyword evidence="5" id="KW-0997">Cell inner membrane</keyword>
<accession>A0A158FL76</accession>
<dbReference type="CDD" id="cd06225">
    <property type="entry name" value="HAMP"/>
    <property type="match status" value="1"/>
</dbReference>
<evidence type="ECO:0000256" key="5">
    <source>
        <dbReference type="ARBA" id="ARBA00022519"/>
    </source>
</evidence>
<dbReference type="Pfam" id="PF02518">
    <property type="entry name" value="HATPase_c"/>
    <property type="match status" value="1"/>
</dbReference>
<dbReference type="AlphaFoldDB" id="A0A158FL76"/>
<dbReference type="EC" id="2.7.13.3" evidence="3"/>